<evidence type="ECO:0000256" key="7">
    <source>
        <dbReference type="ARBA" id="ARBA00022676"/>
    </source>
</evidence>
<proteinExistence type="inferred from homology"/>
<accession>B3DWQ0</accession>
<keyword evidence="12 15" id="KW-0460">Magnesium</keyword>
<dbReference type="InterPro" id="IPR050408">
    <property type="entry name" value="HGPRT"/>
</dbReference>
<dbReference type="HOGENOM" id="CLU_073615_0_1_0"/>
<keyword evidence="6 15" id="KW-0963">Cytoplasm</keyword>
<dbReference type="CDD" id="cd06223">
    <property type="entry name" value="PRTases_typeI"/>
    <property type="match status" value="1"/>
</dbReference>
<dbReference type="GO" id="GO:0032264">
    <property type="term" value="P:IMP salvage"/>
    <property type="evidence" value="ECO:0007669"/>
    <property type="project" value="UniProtKB-UniPathway"/>
</dbReference>
<comment type="catalytic activity">
    <reaction evidence="13">
        <text>GMP + diphosphate = guanine + 5-phospho-alpha-D-ribose 1-diphosphate</text>
        <dbReference type="Rhea" id="RHEA:25424"/>
        <dbReference type="ChEBI" id="CHEBI:16235"/>
        <dbReference type="ChEBI" id="CHEBI:33019"/>
        <dbReference type="ChEBI" id="CHEBI:58017"/>
        <dbReference type="ChEBI" id="CHEBI:58115"/>
        <dbReference type="EC" id="2.4.2.8"/>
    </reaction>
    <physiologicalReaction direction="right-to-left" evidence="13">
        <dbReference type="Rhea" id="RHEA:25426"/>
    </physiologicalReaction>
</comment>
<evidence type="ECO:0000256" key="6">
    <source>
        <dbReference type="ARBA" id="ARBA00022490"/>
    </source>
</evidence>
<dbReference type="KEGG" id="min:Minf_1659"/>
<dbReference type="InterPro" id="IPR029057">
    <property type="entry name" value="PRTase-like"/>
</dbReference>
<keyword evidence="10 15" id="KW-0660">Purine salvage</keyword>
<evidence type="ECO:0000256" key="5">
    <source>
        <dbReference type="ARBA" id="ARBA00011895"/>
    </source>
</evidence>
<dbReference type="GO" id="GO:0046100">
    <property type="term" value="P:hypoxanthine metabolic process"/>
    <property type="evidence" value="ECO:0007669"/>
    <property type="project" value="TreeGrafter"/>
</dbReference>
<evidence type="ECO:0000256" key="3">
    <source>
        <dbReference type="ARBA" id="ARBA00004669"/>
    </source>
</evidence>
<keyword evidence="8 15" id="KW-0808">Transferase</keyword>
<comment type="catalytic activity">
    <reaction evidence="14">
        <text>IMP + diphosphate = hypoxanthine + 5-phospho-alpha-D-ribose 1-diphosphate</text>
        <dbReference type="Rhea" id="RHEA:17973"/>
        <dbReference type="ChEBI" id="CHEBI:17368"/>
        <dbReference type="ChEBI" id="CHEBI:33019"/>
        <dbReference type="ChEBI" id="CHEBI:58017"/>
        <dbReference type="ChEBI" id="CHEBI:58053"/>
        <dbReference type="EC" id="2.4.2.8"/>
    </reaction>
    <physiologicalReaction direction="right-to-left" evidence="14">
        <dbReference type="Rhea" id="RHEA:17975"/>
    </physiologicalReaction>
</comment>
<dbReference type="GO" id="GO:0000166">
    <property type="term" value="F:nucleotide binding"/>
    <property type="evidence" value="ECO:0007669"/>
    <property type="project" value="UniProtKB-KW"/>
</dbReference>
<name>B3DWQ0_METI4</name>
<evidence type="ECO:0000259" key="16">
    <source>
        <dbReference type="Pfam" id="PF00156"/>
    </source>
</evidence>
<dbReference type="EMBL" id="CP000975">
    <property type="protein sequence ID" value="ACD83713.1"/>
    <property type="molecule type" value="Genomic_DNA"/>
</dbReference>
<organism evidence="17 18">
    <name type="scientific">Methylacidiphilum infernorum (isolate V4)</name>
    <name type="common">Methylokorus infernorum (strain V4)</name>
    <dbReference type="NCBI Taxonomy" id="481448"/>
    <lineage>
        <taxon>Bacteria</taxon>
        <taxon>Pseudomonadati</taxon>
        <taxon>Verrucomicrobiota</taxon>
        <taxon>Methylacidiphilae</taxon>
        <taxon>Methylacidiphilales</taxon>
        <taxon>Methylacidiphilaceae</taxon>
        <taxon>Methylacidiphilum (ex Ratnadevi et al. 2023)</taxon>
    </lineage>
</organism>
<dbReference type="InterPro" id="IPR005904">
    <property type="entry name" value="Hxn_phspho_trans"/>
</dbReference>
<keyword evidence="11 15" id="KW-0547">Nucleotide-binding</keyword>
<evidence type="ECO:0000256" key="12">
    <source>
        <dbReference type="ARBA" id="ARBA00022842"/>
    </source>
</evidence>
<dbReference type="GO" id="GO:0032263">
    <property type="term" value="P:GMP salvage"/>
    <property type="evidence" value="ECO:0007669"/>
    <property type="project" value="TreeGrafter"/>
</dbReference>
<dbReference type="GO" id="GO:0006166">
    <property type="term" value="P:purine ribonucleoside salvage"/>
    <property type="evidence" value="ECO:0007669"/>
    <property type="project" value="UniProtKB-KW"/>
</dbReference>
<keyword evidence="7 15" id="KW-0328">Glycosyltransferase</keyword>
<comment type="cofactor">
    <cofactor evidence="1 15">
        <name>Mg(2+)</name>
        <dbReference type="ChEBI" id="CHEBI:18420"/>
    </cofactor>
</comment>
<evidence type="ECO:0000313" key="18">
    <source>
        <dbReference type="Proteomes" id="UP000009149"/>
    </source>
</evidence>
<comment type="subcellular location">
    <subcellularLocation>
        <location evidence="2 15">Cytoplasm</location>
    </subcellularLocation>
</comment>
<evidence type="ECO:0000256" key="8">
    <source>
        <dbReference type="ARBA" id="ARBA00022679"/>
    </source>
</evidence>
<dbReference type="STRING" id="481448.Minf_1659"/>
<dbReference type="NCBIfam" id="TIGR01203">
    <property type="entry name" value="HGPRTase"/>
    <property type="match status" value="1"/>
</dbReference>
<gene>
    <name evidence="17" type="primary">hpt</name>
    <name evidence="17" type="ordered locus">Minf_1659</name>
</gene>
<dbReference type="InterPro" id="IPR000836">
    <property type="entry name" value="PRTase_dom"/>
</dbReference>
<dbReference type="GO" id="GO:0000287">
    <property type="term" value="F:magnesium ion binding"/>
    <property type="evidence" value="ECO:0007669"/>
    <property type="project" value="TreeGrafter"/>
</dbReference>
<comment type="similarity">
    <text evidence="4 15">Belongs to the purine/pyrimidine phosphoribosyltransferase family.</text>
</comment>
<dbReference type="Pfam" id="PF00156">
    <property type="entry name" value="Pribosyltran"/>
    <property type="match status" value="1"/>
</dbReference>
<dbReference type="GO" id="GO:0006178">
    <property type="term" value="P:guanine salvage"/>
    <property type="evidence" value="ECO:0007669"/>
    <property type="project" value="TreeGrafter"/>
</dbReference>
<dbReference type="eggNOG" id="COG0634">
    <property type="taxonomic scope" value="Bacteria"/>
</dbReference>
<dbReference type="GO" id="GO:0005829">
    <property type="term" value="C:cytosol"/>
    <property type="evidence" value="ECO:0007669"/>
    <property type="project" value="TreeGrafter"/>
</dbReference>
<evidence type="ECO:0000256" key="14">
    <source>
        <dbReference type="ARBA" id="ARBA00049402"/>
    </source>
</evidence>
<evidence type="ECO:0000256" key="15">
    <source>
        <dbReference type="RuleBase" id="RU364099"/>
    </source>
</evidence>
<dbReference type="SUPFAM" id="SSF53271">
    <property type="entry name" value="PRTase-like"/>
    <property type="match status" value="1"/>
</dbReference>
<keyword evidence="9 15" id="KW-0479">Metal-binding</keyword>
<sequence>MREEGMSGFKGYPKMGRHYKLGKVLLSREVIQKRIVELSVEIRKAYRKKPFLVLGLLNGSLFFVADLLRNLPLRTEVEFLQLKSYSGTSSRGYIQGLELIDKKKIASKNILVIDDILDSGLTLSAVKEALYKAGASAVEFCVLLKKKKKEQLPIEPRWVGFEIPDEFVVGYGLDFEGMFRGLKSIHSFSTLGEEDEKKEEGPLP</sequence>
<dbReference type="UniPathway" id="UPA00591">
    <property type="reaction ID" value="UER00648"/>
</dbReference>
<protein>
    <recommendedName>
        <fullName evidence="5 15">Hypoxanthine phosphoribosyltransferase</fullName>
        <ecNumber evidence="5 15">2.4.2.8</ecNumber>
    </recommendedName>
</protein>
<evidence type="ECO:0000256" key="2">
    <source>
        <dbReference type="ARBA" id="ARBA00004496"/>
    </source>
</evidence>
<comment type="pathway">
    <text evidence="3 15">Purine metabolism; IMP biosynthesis via salvage pathway; IMP from hypoxanthine: step 1/1.</text>
</comment>
<evidence type="ECO:0000256" key="11">
    <source>
        <dbReference type="ARBA" id="ARBA00022741"/>
    </source>
</evidence>
<dbReference type="EC" id="2.4.2.8" evidence="5 15"/>
<evidence type="ECO:0000256" key="13">
    <source>
        <dbReference type="ARBA" id="ARBA00048811"/>
    </source>
</evidence>
<evidence type="ECO:0000256" key="9">
    <source>
        <dbReference type="ARBA" id="ARBA00022723"/>
    </source>
</evidence>
<dbReference type="AlphaFoldDB" id="B3DWQ0"/>
<dbReference type="GO" id="GO:0004422">
    <property type="term" value="F:hypoxanthine phosphoribosyltransferase activity"/>
    <property type="evidence" value="ECO:0007669"/>
    <property type="project" value="InterPro"/>
</dbReference>
<dbReference type="Proteomes" id="UP000009149">
    <property type="component" value="Chromosome"/>
</dbReference>
<evidence type="ECO:0000256" key="10">
    <source>
        <dbReference type="ARBA" id="ARBA00022726"/>
    </source>
</evidence>
<evidence type="ECO:0000256" key="4">
    <source>
        <dbReference type="ARBA" id="ARBA00008391"/>
    </source>
</evidence>
<dbReference type="GO" id="GO:0052657">
    <property type="term" value="F:guanine phosphoribosyltransferase activity"/>
    <property type="evidence" value="ECO:0007669"/>
    <property type="project" value="RHEA"/>
</dbReference>
<evidence type="ECO:0000256" key="1">
    <source>
        <dbReference type="ARBA" id="ARBA00001946"/>
    </source>
</evidence>
<feature type="domain" description="Phosphoribosyltransferase" evidence="16">
    <location>
        <begin position="32"/>
        <end position="175"/>
    </location>
</feature>
<dbReference type="PANTHER" id="PTHR43340:SF1">
    <property type="entry name" value="HYPOXANTHINE PHOSPHORIBOSYLTRANSFERASE"/>
    <property type="match status" value="1"/>
</dbReference>
<evidence type="ECO:0000313" key="17">
    <source>
        <dbReference type="EMBL" id="ACD83713.1"/>
    </source>
</evidence>
<reference evidence="17 18" key="1">
    <citation type="journal article" date="2008" name="Biol. Direct">
        <title>Complete genome sequence of the extremely acidophilic methanotroph isolate V4, Methylacidiphilum infernorum, a representative of the bacterial phylum Verrucomicrobia.</title>
        <authorList>
            <person name="Hou S."/>
            <person name="Makarova K.S."/>
            <person name="Saw J.H."/>
            <person name="Senin P."/>
            <person name="Ly B.V."/>
            <person name="Zhou Z."/>
            <person name="Ren Y."/>
            <person name="Wang J."/>
            <person name="Galperin M.Y."/>
            <person name="Omelchenko M.V."/>
            <person name="Wolf Y.I."/>
            <person name="Yutin N."/>
            <person name="Koonin E.V."/>
            <person name="Stott M.B."/>
            <person name="Mountain B.W."/>
            <person name="Crowe M.A."/>
            <person name="Smirnova A.V."/>
            <person name="Dunfield P.F."/>
            <person name="Feng L."/>
            <person name="Wang L."/>
            <person name="Alam M."/>
        </authorList>
    </citation>
    <scope>NUCLEOTIDE SEQUENCE [LARGE SCALE GENOMIC DNA]</scope>
    <source>
        <strain evidence="18">Isolate V4</strain>
    </source>
</reference>
<dbReference type="PANTHER" id="PTHR43340">
    <property type="entry name" value="HYPOXANTHINE-GUANINE PHOSPHORIBOSYLTRANSFERASE"/>
    <property type="match status" value="1"/>
</dbReference>
<dbReference type="Gene3D" id="3.40.50.2020">
    <property type="match status" value="1"/>
</dbReference>